<dbReference type="GO" id="GO:0080120">
    <property type="term" value="P:CAAX-box protein maturation"/>
    <property type="evidence" value="ECO:0007669"/>
    <property type="project" value="UniProtKB-ARBA"/>
</dbReference>
<protein>
    <submittedName>
        <fullName evidence="3">CPBP family intramembrane metalloprotease</fullName>
    </submittedName>
</protein>
<evidence type="ECO:0000313" key="3">
    <source>
        <dbReference type="EMBL" id="MBL0764791.1"/>
    </source>
</evidence>
<proteinExistence type="predicted"/>
<reference evidence="3" key="1">
    <citation type="submission" date="2021-01" db="EMBL/GenBank/DDBJ databases">
        <title>Marivirga sp. nov., isolated from intertidal surface sediments.</title>
        <authorList>
            <person name="Zhang M."/>
        </authorList>
    </citation>
    <scope>NUCLEOTIDE SEQUENCE</scope>
    <source>
        <strain evidence="3">SM1354</strain>
    </source>
</reference>
<feature type="transmembrane region" description="Helical" evidence="1">
    <location>
        <begin position="29"/>
        <end position="51"/>
    </location>
</feature>
<keyword evidence="1" id="KW-0472">Membrane</keyword>
<dbReference type="GO" id="GO:0004175">
    <property type="term" value="F:endopeptidase activity"/>
    <property type="evidence" value="ECO:0007669"/>
    <property type="project" value="UniProtKB-ARBA"/>
</dbReference>
<feature type="domain" description="CAAX prenyl protease 2/Lysostaphin resistance protein A-like" evidence="2">
    <location>
        <begin position="73"/>
        <end position="190"/>
    </location>
</feature>
<organism evidence="3 4">
    <name type="scientific">Marivirga atlantica</name>
    <dbReference type="NCBI Taxonomy" id="1548457"/>
    <lineage>
        <taxon>Bacteria</taxon>
        <taxon>Pseudomonadati</taxon>
        <taxon>Bacteroidota</taxon>
        <taxon>Cytophagia</taxon>
        <taxon>Cytophagales</taxon>
        <taxon>Marivirgaceae</taxon>
        <taxon>Marivirga</taxon>
    </lineage>
</organism>
<dbReference type="EMBL" id="JAERQG010000001">
    <property type="protein sequence ID" value="MBL0764791.1"/>
    <property type="molecule type" value="Genomic_DNA"/>
</dbReference>
<keyword evidence="3" id="KW-0482">Metalloprotease</keyword>
<name>A0A937ADP0_9BACT</name>
<accession>A0A937ADP0</accession>
<gene>
    <name evidence="3" type="ORF">JKP34_05980</name>
</gene>
<sequence>MKILSDFIRFSKNPNEGRSTLSRWQNIKVFSLLLLINLIVGLAVHFLLELLSSYSIIELPSHQIDRLLDDTSVTFIIVFGVILVPFLEEVIFRFPLIWRYNYIFRIINYILGSNRLKEFWKKYYSYFLYFFVLAFGFIHLTNFEDVTLIIIIISPLLVLSQIIGGLCLSYVRVRMHFLLGFIFHALFNLILLTQSIVFNTSTKVDIENTQYNLIIESKEARFGAKMNFDTIRNETNLDRITLENIYLKTAGVIFNNPKLEFNKLHQDQVINIYFESKNKNLNSDSIINHHLDQLYDQ</sequence>
<feature type="transmembrane region" description="Helical" evidence="1">
    <location>
        <begin position="178"/>
        <end position="198"/>
    </location>
</feature>
<keyword evidence="3" id="KW-0645">Protease</keyword>
<evidence type="ECO:0000259" key="2">
    <source>
        <dbReference type="Pfam" id="PF02517"/>
    </source>
</evidence>
<dbReference type="AlphaFoldDB" id="A0A937ADP0"/>
<keyword evidence="4" id="KW-1185">Reference proteome</keyword>
<dbReference type="InterPro" id="IPR003675">
    <property type="entry name" value="Rce1/LyrA-like_dom"/>
</dbReference>
<feature type="transmembrane region" description="Helical" evidence="1">
    <location>
        <begin position="71"/>
        <end position="92"/>
    </location>
</feature>
<dbReference type="Proteomes" id="UP000642920">
    <property type="component" value="Unassembled WGS sequence"/>
</dbReference>
<keyword evidence="1" id="KW-1133">Transmembrane helix</keyword>
<feature type="transmembrane region" description="Helical" evidence="1">
    <location>
        <begin position="123"/>
        <end position="140"/>
    </location>
</feature>
<dbReference type="RefSeq" id="WP_201918694.1">
    <property type="nucleotide sequence ID" value="NZ_JAERQG010000001.1"/>
</dbReference>
<keyword evidence="3" id="KW-0378">Hydrolase</keyword>
<keyword evidence="1" id="KW-0812">Transmembrane</keyword>
<evidence type="ECO:0000256" key="1">
    <source>
        <dbReference type="SAM" id="Phobius"/>
    </source>
</evidence>
<evidence type="ECO:0000313" key="4">
    <source>
        <dbReference type="Proteomes" id="UP000642920"/>
    </source>
</evidence>
<dbReference type="GO" id="GO:0008237">
    <property type="term" value="F:metallopeptidase activity"/>
    <property type="evidence" value="ECO:0007669"/>
    <property type="project" value="UniProtKB-KW"/>
</dbReference>
<dbReference type="Pfam" id="PF02517">
    <property type="entry name" value="Rce1-like"/>
    <property type="match status" value="1"/>
</dbReference>
<comment type="caution">
    <text evidence="3">The sequence shown here is derived from an EMBL/GenBank/DDBJ whole genome shotgun (WGS) entry which is preliminary data.</text>
</comment>
<feature type="transmembrane region" description="Helical" evidence="1">
    <location>
        <begin position="146"/>
        <end position="171"/>
    </location>
</feature>